<dbReference type="EMBL" id="GFTR01001428">
    <property type="protein sequence ID" value="JAW14998.1"/>
    <property type="molecule type" value="Transcribed_RNA"/>
</dbReference>
<accession>A0A224XYB6</accession>
<reference evidence="1" key="1">
    <citation type="journal article" date="2018" name="PLoS Negl. Trop. Dis.">
        <title>An insight into the salivary gland and fat body transcriptome of Panstrongylus lignarius (Hemiptera: Heteroptera), the main vector of Chagas disease in Peru.</title>
        <authorList>
            <person name="Nevoa J.C."/>
            <person name="Mendes M.T."/>
            <person name="da Silva M.V."/>
            <person name="Soares S.C."/>
            <person name="Oliveira C.J.F."/>
            <person name="Ribeiro J.M.C."/>
        </authorList>
    </citation>
    <scope>NUCLEOTIDE SEQUENCE</scope>
</reference>
<name>A0A224XYB6_9HEMI</name>
<sequence length="95" mass="10924">MTILTAAVALYSRASPKNVASFATSIADDLFFSPFHWAITLCSSFPHLFYRSKCLREKLPPMFHVATFWVSLPRRLLIRQPSWGRRPCSCDPLYD</sequence>
<dbReference type="AlphaFoldDB" id="A0A224XYB6"/>
<organism evidence="1">
    <name type="scientific">Panstrongylus lignarius</name>
    <dbReference type="NCBI Taxonomy" id="156445"/>
    <lineage>
        <taxon>Eukaryota</taxon>
        <taxon>Metazoa</taxon>
        <taxon>Ecdysozoa</taxon>
        <taxon>Arthropoda</taxon>
        <taxon>Hexapoda</taxon>
        <taxon>Insecta</taxon>
        <taxon>Pterygota</taxon>
        <taxon>Neoptera</taxon>
        <taxon>Paraneoptera</taxon>
        <taxon>Hemiptera</taxon>
        <taxon>Heteroptera</taxon>
        <taxon>Panheteroptera</taxon>
        <taxon>Cimicomorpha</taxon>
        <taxon>Reduviidae</taxon>
        <taxon>Triatominae</taxon>
        <taxon>Panstrongylus</taxon>
    </lineage>
</organism>
<protein>
    <submittedName>
        <fullName evidence="1">Uncharacterized protein</fullName>
    </submittedName>
</protein>
<evidence type="ECO:0000313" key="1">
    <source>
        <dbReference type="EMBL" id="JAW14998.1"/>
    </source>
</evidence>
<proteinExistence type="predicted"/>